<reference evidence="2 3" key="1">
    <citation type="journal article" date="2018" name="Nat. Biotechnol.">
        <title>A standardized bacterial taxonomy based on genome phylogeny substantially revises the tree of life.</title>
        <authorList>
            <person name="Parks D.H."/>
            <person name="Chuvochina M."/>
            <person name="Waite D.W."/>
            <person name="Rinke C."/>
            <person name="Skarshewski A."/>
            <person name="Chaumeil P.A."/>
            <person name="Hugenholtz P."/>
        </authorList>
    </citation>
    <scope>NUCLEOTIDE SEQUENCE [LARGE SCALE GENOMIC DNA]</scope>
    <source>
        <strain evidence="2">UBA8557</strain>
    </source>
</reference>
<feature type="domain" description="Glycosyltransferase 2-like" evidence="1">
    <location>
        <begin position="15"/>
        <end position="124"/>
    </location>
</feature>
<organism evidence="2 3">
    <name type="scientific">Hyphomonas atlantica</name>
    <dbReference type="NCBI Taxonomy" id="1280948"/>
    <lineage>
        <taxon>Bacteria</taxon>
        <taxon>Pseudomonadati</taxon>
        <taxon>Pseudomonadota</taxon>
        <taxon>Alphaproteobacteria</taxon>
        <taxon>Hyphomonadales</taxon>
        <taxon>Hyphomonadaceae</taxon>
        <taxon>Hyphomonas</taxon>
    </lineage>
</organism>
<sequence>MSTFAISVPVGAWHPFLPHALASLKAQGPGVKVALLDASGDPRVQALGDAEDAWLAYRRHGKDKGQSDAILEGWANVDGDWLGWLNADDILMPGALGRVRSKIADEPGIDLVYGQSTIIDGESAMTGYHFNVERPGPRLLEGCIISQPSCFFKRSTYQSVGGLNPDLHYVMDWELWIRLYKSNAKFAFIDEPMSQVLWGADTKSASLNERRRTELRAIISEHTPEPKQKEIFRAFAIHAIADMIWPRFLKKKALRHLRRVGQRLYGLRADGEIADQASLALAHYFDVDATGVEIELEGAVENVSVEASVPYVEHARSGGLVKLVFDEPLPSGQQVSIKVTKPSDSAMLFFKRAVWKLR</sequence>
<protein>
    <recommendedName>
        <fullName evidence="1">Glycosyltransferase 2-like domain-containing protein</fullName>
    </recommendedName>
</protein>
<dbReference type="AlphaFoldDB" id="A0A3B9L1D6"/>
<evidence type="ECO:0000313" key="3">
    <source>
        <dbReference type="Proteomes" id="UP000259173"/>
    </source>
</evidence>
<dbReference type="EMBL" id="DMBR01000274">
    <property type="protein sequence ID" value="HAE94697.1"/>
    <property type="molecule type" value="Genomic_DNA"/>
</dbReference>
<gene>
    <name evidence="2" type="ORF">DCG65_09060</name>
</gene>
<dbReference type="InterPro" id="IPR001173">
    <property type="entry name" value="Glyco_trans_2-like"/>
</dbReference>
<accession>A0A3B9L1D6</accession>
<dbReference type="Proteomes" id="UP000259173">
    <property type="component" value="Unassembled WGS sequence"/>
</dbReference>
<name>A0A3B9L1D6_9PROT</name>
<comment type="caution">
    <text evidence="2">The sequence shown here is derived from an EMBL/GenBank/DDBJ whole genome shotgun (WGS) entry which is preliminary data.</text>
</comment>
<dbReference type="Gene3D" id="3.90.550.10">
    <property type="entry name" value="Spore Coat Polysaccharide Biosynthesis Protein SpsA, Chain A"/>
    <property type="match status" value="1"/>
</dbReference>
<evidence type="ECO:0000259" key="1">
    <source>
        <dbReference type="Pfam" id="PF00535"/>
    </source>
</evidence>
<evidence type="ECO:0000313" key="2">
    <source>
        <dbReference type="EMBL" id="HAE94697.1"/>
    </source>
</evidence>
<dbReference type="SUPFAM" id="SSF53448">
    <property type="entry name" value="Nucleotide-diphospho-sugar transferases"/>
    <property type="match status" value="1"/>
</dbReference>
<proteinExistence type="predicted"/>
<dbReference type="Pfam" id="PF00535">
    <property type="entry name" value="Glycos_transf_2"/>
    <property type="match status" value="1"/>
</dbReference>
<dbReference type="InterPro" id="IPR029044">
    <property type="entry name" value="Nucleotide-diphossugar_trans"/>
</dbReference>